<dbReference type="RefSeq" id="XP_026612501.1">
    <property type="nucleotide sequence ID" value="XM_026753940.1"/>
</dbReference>
<feature type="compositionally biased region" description="Basic and acidic residues" evidence="1">
    <location>
        <begin position="51"/>
        <end position="84"/>
    </location>
</feature>
<comment type="caution">
    <text evidence="2">The sequence shown here is derived from an EMBL/GenBank/DDBJ whole genome shotgun (WGS) entry which is preliminary data.</text>
</comment>
<dbReference type="AlphaFoldDB" id="A0A397GFX5"/>
<organism evidence="2 3">
    <name type="scientific">Aspergillus thermomutatus</name>
    <name type="common">Neosartorya pseudofischeri</name>
    <dbReference type="NCBI Taxonomy" id="41047"/>
    <lineage>
        <taxon>Eukaryota</taxon>
        <taxon>Fungi</taxon>
        <taxon>Dikarya</taxon>
        <taxon>Ascomycota</taxon>
        <taxon>Pezizomycotina</taxon>
        <taxon>Eurotiomycetes</taxon>
        <taxon>Eurotiomycetidae</taxon>
        <taxon>Eurotiales</taxon>
        <taxon>Aspergillaceae</taxon>
        <taxon>Aspergillus</taxon>
        <taxon>Aspergillus subgen. Fumigati</taxon>
    </lineage>
</organism>
<dbReference type="EMBL" id="NKHU02000171">
    <property type="protein sequence ID" value="RHZ49821.1"/>
    <property type="molecule type" value="Genomic_DNA"/>
</dbReference>
<proteinExistence type="predicted"/>
<evidence type="ECO:0000313" key="3">
    <source>
        <dbReference type="Proteomes" id="UP000215305"/>
    </source>
</evidence>
<feature type="compositionally biased region" description="Basic and acidic residues" evidence="1">
    <location>
        <begin position="33"/>
        <end position="42"/>
    </location>
</feature>
<sequence length="84" mass="9060">MDKLSGLASKLGGSHSASGNQTQAQPQGQQEDYLDKGLDSVEQRFGGGKIDSAKMRSTNEKITDGAREQFEKATGRKVPEKFSN</sequence>
<feature type="compositionally biased region" description="Low complexity" evidence="1">
    <location>
        <begin position="21"/>
        <end position="30"/>
    </location>
</feature>
<dbReference type="OrthoDB" id="3050608at2759"/>
<dbReference type="GeneID" id="38122295"/>
<dbReference type="VEuPathDB" id="FungiDB:CDV56_100321"/>
<accession>A0A397GFX5</accession>
<feature type="region of interest" description="Disordered" evidence="1">
    <location>
        <begin position="1"/>
        <end position="84"/>
    </location>
</feature>
<keyword evidence="3" id="KW-1185">Reference proteome</keyword>
<reference evidence="2" key="1">
    <citation type="submission" date="2018-08" db="EMBL/GenBank/DDBJ databases">
        <title>Draft genome sequence of azole-resistant Aspergillus thermomutatus (Neosartorya pseudofischeri) strain HMR AF 39, isolated from a human nasal aspirate.</title>
        <authorList>
            <person name="Parent-Michaud M."/>
            <person name="Dufresne P.J."/>
            <person name="Fournier E."/>
            <person name="Martineau C."/>
            <person name="Moreira S."/>
            <person name="Perkins V."/>
            <person name="De Repentigny L."/>
            <person name="Dufresne S.F."/>
        </authorList>
    </citation>
    <scope>NUCLEOTIDE SEQUENCE [LARGE SCALE GENOMIC DNA]</scope>
    <source>
        <strain evidence="2">HMR AF 39</strain>
    </source>
</reference>
<dbReference type="Proteomes" id="UP000215305">
    <property type="component" value="Unassembled WGS sequence"/>
</dbReference>
<name>A0A397GFX5_ASPTH</name>
<evidence type="ECO:0000256" key="1">
    <source>
        <dbReference type="SAM" id="MobiDB-lite"/>
    </source>
</evidence>
<protein>
    <submittedName>
        <fullName evidence="2">Uncharacterized protein</fullName>
    </submittedName>
</protein>
<gene>
    <name evidence="2" type="ORF">CDV56_100321</name>
</gene>
<evidence type="ECO:0000313" key="2">
    <source>
        <dbReference type="EMBL" id="RHZ49821.1"/>
    </source>
</evidence>